<evidence type="ECO:0000256" key="3">
    <source>
        <dbReference type="ARBA" id="ARBA00022692"/>
    </source>
</evidence>
<accession>A0AAN5D6Y1</accession>
<proteinExistence type="inferred from homology"/>
<dbReference type="InterPro" id="IPR000609">
    <property type="entry name" value="7TM_GPCR_serpentine_rcpt_Srg"/>
</dbReference>
<dbReference type="GO" id="GO:0007606">
    <property type="term" value="P:sensory perception of chemical stimulus"/>
    <property type="evidence" value="ECO:0007669"/>
    <property type="project" value="UniProtKB-UniRule"/>
</dbReference>
<keyword evidence="8" id="KW-1185">Reference proteome</keyword>
<dbReference type="Pfam" id="PF02118">
    <property type="entry name" value="Srg"/>
    <property type="match status" value="1"/>
</dbReference>
<keyword evidence="3 6" id="KW-0812">Transmembrane</keyword>
<dbReference type="Proteomes" id="UP001328107">
    <property type="component" value="Unassembled WGS sequence"/>
</dbReference>
<gene>
    <name evidence="7" type="ORF">PMAYCL1PPCAC_27731</name>
</gene>
<dbReference type="AlphaFoldDB" id="A0AAN5D6Y1"/>
<evidence type="ECO:0000256" key="2">
    <source>
        <dbReference type="ARBA" id="ARBA00005692"/>
    </source>
</evidence>
<feature type="transmembrane region" description="Helical" evidence="6">
    <location>
        <begin position="157"/>
        <end position="179"/>
    </location>
</feature>
<dbReference type="PANTHER" id="PTHR31552">
    <property type="entry name" value="SERPENTINE RECEPTOR CLASS GAMMA"/>
    <property type="match status" value="1"/>
</dbReference>
<dbReference type="GO" id="GO:0004888">
    <property type="term" value="F:transmembrane signaling receptor activity"/>
    <property type="evidence" value="ECO:0007669"/>
    <property type="project" value="InterPro"/>
</dbReference>
<evidence type="ECO:0000256" key="4">
    <source>
        <dbReference type="ARBA" id="ARBA00022989"/>
    </source>
</evidence>
<evidence type="ECO:0000313" key="8">
    <source>
        <dbReference type="Proteomes" id="UP001328107"/>
    </source>
</evidence>
<protein>
    <recommendedName>
        <fullName evidence="6">Serpentine receptor class gamma</fullName>
    </recommendedName>
</protein>
<evidence type="ECO:0000256" key="6">
    <source>
        <dbReference type="RuleBase" id="RU280813"/>
    </source>
</evidence>
<dbReference type="GO" id="GO:0016020">
    <property type="term" value="C:membrane"/>
    <property type="evidence" value="ECO:0007669"/>
    <property type="project" value="UniProtKB-SubCell"/>
</dbReference>
<feature type="transmembrane region" description="Helical" evidence="6">
    <location>
        <begin position="39"/>
        <end position="58"/>
    </location>
</feature>
<dbReference type="EMBL" id="BTRK01000006">
    <property type="protein sequence ID" value="GMR57536.1"/>
    <property type="molecule type" value="Genomic_DNA"/>
</dbReference>
<keyword evidence="5 6" id="KW-0472">Membrane</keyword>
<feature type="transmembrane region" description="Helical" evidence="6">
    <location>
        <begin position="245"/>
        <end position="272"/>
    </location>
</feature>
<name>A0AAN5D6Y1_9BILA</name>
<feature type="transmembrane region" description="Helical" evidence="6">
    <location>
        <begin position="112"/>
        <end position="137"/>
    </location>
</feature>
<sequence length="334" mass="39062">MWPWNTSLSHFTHYFTRLIDKRLHRIESLTSNQMFTTTLIQLSYGIPGVILYLVVIYAMIGVRRILNKSFIVIFVLTSAINFLTWLNSWLMLRLRAEPWFFFFYEVALAVPVVRNVLHFLVLYFYFAQNVCVFLLSFDRFAAIQSLTKNIEWWAKHYHILTIGLLMSTFALSLGTRVPIDSNLLYDHNTMSYNVHYEFTHLILSLKVQVIFGVGTLIICSCLNIISMRHLFLLRRTRSISIEISFFLISFCIFLAQFLNLAIVTTYTICFVYDLRPDYSIIDDLLNFTSDVFSIGPAFYTLLLPGPVRQFVVRKVKGFLETFGFVWPTIVRSFS</sequence>
<feature type="transmembrane region" description="Helical" evidence="6">
    <location>
        <begin position="199"/>
        <end position="225"/>
    </location>
</feature>
<feature type="transmembrane region" description="Helical" evidence="6">
    <location>
        <begin position="70"/>
        <end position="92"/>
    </location>
</feature>
<keyword evidence="4 6" id="KW-1133">Transmembrane helix</keyword>
<organism evidence="7 8">
    <name type="scientific">Pristionchus mayeri</name>
    <dbReference type="NCBI Taxonomy" id="1317129"/>
    <lineage>
        <taxon>Eukaryota</taxon>
        <taxon>Metazoa</taxon>
        <taxon>Ecdysozoa</taxon>
        <taxon>Nematoda</taxon>
        <taxon>Chromadorea</taxon>
        <taxon>Rhabditida</taxon>
        <taxon>Rhabditina</taxon>
        <taxon>Diplogasteromorpha</taxon>
        <taxon>Diplogasteroidea</taxon>
        <taxon>Neodiplogasteridae</taxon>
        <taxon>Pristionchus</taxon>
    </lineage>
</organism>
<comment type="subcellular location">
    <subcellularLocation>
        <location evidence="1">Membrane</location>
        <topology evidence="1">Multi-pass membrane protein</topology>
    </subcellularLocation>
</comment>
<dbReference type="PANTHER" id="PTHR31552:SF8">
    <property type="entry name" value="SERPENTINE RECEPTOR CLASS GAMMA"/>
    <property type="match status" value="1"/>
</dbReference>
<reference evidence="8" key="1">
    <citation type="submission" date="2022-10" db="EMBL/GenBank/DDBJ databases">
        <title>Genome assembly of Pristionchus species.</title>
        <authorList>
            <person name="Yoshida K."/>
            <person name="Sommer R.J."/>
        </authorList>
    </citation>
    <scope>NUCLEOTIDE SEQUENCE [LARGE SCALE GENOMIC DNA]</scope>
    <source>
        <strain evidence="8">RS5460</strain>
    </source>
</reference>
<evidence type="ECO:0000256" key="5">
    <source>
        <dbReference type="ARBA" id="ARBA00023136"/>
    </source>
</evidence>
<dbReference type="PRINTS" id="PR00698">
    <property type="entry name" value="TMPROTEINSRG"/>
</dbReference>
<feature type="transmembrane region" description="Helical" evidence="6">
    <location>
        <begin position="284"/>
        <end position="304"/>
    </location>
</feature>
<evidence type="ECO:0000256" key="1">
    <source>
        <dbReference type="ARBA" id="ARBA00004141"/>
    </source>
</evidence>
<comment type="caution">
    <text evidence="7">The sequence shown here is derived from an EMBL/GenBank/DDBJ whole genome shotgun (WGS) entry which is preliminary data.</text>
</comment>
<comment type="similarity">
    <text evidence="2 6">Belongs to the nematode receptor-like protein srg family.</text>
</comment>
<evidence type="ECO:0000313" key="7">
    <source>
        <dbReference type="EMBL" id="GMR57536.1"/>
    </source>
</evidence>